<dbReference type="Gene3D" id="3.90.320.10">
    <property type="match status" value="1"/>
</dbReference>
<dbReference type="RefSeq" id="WP_091693212.1">
    <property type="nucleotide sequence ID" value="NZ_FPBF01000003.1"/>
</dbReference>
<dbReference type="SUPFAM" id="SSF52540">
    <property type="entry name" value="P-loop containing nucleoside triphosphate hydrolases"/>
    <property type="match status" value="1"/>
</dbReference>
<name>A0A1I7BH13_9BACT</name>
<accession>A0A1I7BH13</accession>
<evidence type="ECO:0000259" key="1">
    <source>
        <dbReference type="Pfam" id="PF12705"/>
    </source>
</evidence>
<feature type="domain" description="PD-(D/E)XK endonuclease-like" evidence="1">
    <location>
        <begin position="655"/>
        <end position="943"/>
    </location>
</feature>
<protein>
    <submittedName>
        <fullName evidence="2">PD-(D/E)XK nuclease superfamily protein</fullName>
    </submittedName>
</protein>
<dbReference type="InterPro" id="IPR011335">
    <property type="entry name" value="Restrct_endonuc-II-like"/>
</dbReference>
<gene>
    <name evidence="2" type="ORF">SAMN04489724_2415</name>
</gene>
<keyword evidence="3" id="KW-1185">Reference proteome</keyword>
<dbReference type="OrthoDB" id="9762792at2"/>
<dbReference type="STRING" id="305507.SAMN04489724_2415"/>
<sequence length="945" mass="108824">MNSFLKNTAEELLNSGQSLKDMIVVLPNRRAGLFFTQHLGSLIESPTWMPEVKTIEEIFYGLAGERPSDELSLIFELYQVYKTLQPNPEDFDRFYFWGELILKDFNDLDQFLADAKWVYSNLADIKEFETDLSFLSEEQIALISRFWKSFKKQSEVEREKFLKFWQILDRLYVQFQVNLTTTGMSYSGRIYRAVAENLNQIQKPKKQVYFLGFNAFTLAEEKLIKHYVTEFGAKIYWDLDGYYLDDKRQEAGLFFRDYRKDSVLGATFPEAIPTRIKAKASQIKTYSIPLKINQANLVSKIAESIPGDERLEETVIILPDEQLLFPVLHSLPESIQKLNVTMGYPIRNAPIFSFLDAVLDLQRYMKIKEDGVFFYHKPITDLLSFSYLKEGDAKFVEGMLNDIKAKNLVEVSAANLAKGGDLFQLIFKEVKSTELFAYLGDLMQFLAQSLKDDAIQRSYLFQAFKQLTRIQDVFEKNAPGNVRSDFYLKLFRQLFREIKLPFEGEPLEGLQIMGVLESRNLDFKRVIICDVNEGSFPPGGGINSMIPFNLRRAFSLPVQEQNDAIYAYTFYRLLHQAEEVHLIYTTASDQGKAGEMSRFIQQMQVELGIAAPSAVLIPVDLTPGKPITIQKTPDILDSLKRYILSNPDPEKQMAFSASALNTYLDCRLRFYFRYVAGLKEKEEVVTEIDPSTFGSMLHKAIELLYKPREGEPFRLIDTHTIERLKVAIPTAVDNAIVDFYQAESIEKLTLSGQLQIARAIMIKYIKAILKYDQANGGFKVLNLERKYLAGIPVETSDGKQNIAIGGFIDRVDEKDGVIRLIDYKTGKDNKKVTTIEAFFDRDDKKRNKAAMQTMLYAKLFQAENPTIRKPLKPGIFNIKEIYDPNFNPFLILDKEEIQDYREFAETFESELSGLIGEIYDLEKPFDQTTDLKKCEYCPYKEICGR</sequence>
<dbReference type="InterPro" id="IPR038726">
    <property type="entry name" value="PDDEXK_AddAB-type"/>
</dbReference>
<evidence type="ECO:0000313" key="2">
    <source>
        <dbReference type="EMBL" id="SFT86427.1"/>
    </source>
</evidence>
<dbReference type="Pfam" id="PF12705">
    <property type="entry name" value="PDDEXK_1"/>
    <property type="match status" value="1"/>
</dbReference>
<dbReference type="SUPFAM" id="SSF52980">
    <property type="entry name" value="Restriction endonuclease-like"/>
    <property type="match status" value="1"/>
</dbReference>
<dbReference type="Proteomes" id="UP000199673">
    <property type="component" value="Unassembled WGS sequence"/>
</dbReference>
<dbReference type="Gene3D" id="3.40.50.300">
    <property type="entry name" value="P-loop containing nucleotide triphosphate hydrolases"/>
    <property type="match status" value="1"/>
</dbReference>
<reference evidence="3" key="1">
    <citation type="submission" date="2016-10" db="EMBL/GenBank/DDBJ databases">
        <authorList>
            <person name="Varghese N."/>
            <person name="Submissions S."/>
        </authorList>
    </citation>
    <scope>NUCLEOTIDE SEQUENCE [LARGE SCALE GENOMIC DNA]</scope>
    <source>
        <strain evidence="3">DSM 23445</strain>
    </source>
</reference>
<dbReference type="AlphaFoldDB" id="A0A1I7BH13"/>
<proteinExistence type="predicted"/>
<dbReference type="InterPro" id="IPR027417">
    <property type="entry name" value="P-loop_NTPase"/>
</dbReference>
<dbReference type="InterPro" id="IPR011604">
    <property type="entry name" value="PDDEXK-like_dom_sf"/>
</dbReference>
<evidence type="ECO:0000313" key="3">
    <source>
        <dbReference type="Proteomes" id="UP000199673"/>
    </source>
</evidence>
<organism evidence="2 3">
    <name type="scientific">Algoriphagus locisalis</name>
    <dbReference type="NCBI Taxonomy" id="305507"/>
    <lineage>
        <taxon>Bacteria</taxon>
        <taxon>Pseudomonadati</taxon>
        <taxon>Bacteroidota</taxon>
        <taxon>Cytophagia</taxon>
        <taxon>Cytophagales</taxon>
        <taxon>Cyclobacteriaceae</taxon>
        <taxon>Algoriphagus</taxon>
    </lineage>
</organism>
<dbReference type="EMBL" id="FPBF01000003">
    <property type="protein sequence ID" value="SFT86427.1"/>
    <property type="molecule type" value="Genomic_DNA"/>
</dbReference>